<dbReference type="Proteomes" id="UP000322667">
    <property type="component" value="Chromosome D07"/>
</dbReference>
<dbReference type="EMBL" id="CM017629">
    <property type="protein sequence ID" value="TYH63927.1"/>
    <property type="molecule type" value="Genomic_DNA"/>
</dbReference>
<evidence type="ECO:0000313" key="2">
    <source>
        <dbReference type="EMBL" id="TYH63927.1"/>
    </source>
</evidence>
<accession>A0A5D2KAA7</accession>
<gene>
    <name evidence="2" type="ORF">ES332_D07G230200v1</name>
</gene>
<protein>
    <submittedName>
        <fullName evidence="2">Uncharacterized protein</fullName>
    </submittedName>
</protein>
<organism evidence="2 3">
    <name type="scientific">Gossypium tomentosum</name>
    <name type="common">Hawaiian cotton</name>
    <name type="synonym">Gossypium sandvicense</name>
    <dbReference type="NCBI Taxonomy" id="34277"/>
    <lineage>
        <taxon>Eukaryota</taxon>
        <taxon>Viridiplantae</taxon>
        <taxon>Streptophyta</taxon>
        <taxon>Embryophyta</taxon>
        <taxon>Tracheophyta</taxon>
        <taxon>Spermatophyta</taxon>
        <taxon>Magnoliopsida</taxon>
        <taxon>eudicotyledons</taxon>
        <taxon>Gunneridae</taxon>
        <taxon>Pentapetalae</taxon>
        <taxon>rosids</taxon>
        <taxon>malvids</taxon>
        <taxon>Malvales</taxon>
        <taxon>Malvaceae</taxon>
        <taxon>Malvoideae</taxon>
        <taxon>Gossypium</taxon>
    </lineage>
</organism>
<keyword evidence="1" id="KW-0472">Membrane</keyword>
<dbReference type="AlphaFoldDB" id="A0A5D2KAA7"/>
<keyword evidence="1" id="KW-1133">Transmembrane helix</keyword>
<evidence type="ECO:0000256" key="1">
    <source>
        <dbReference type="SAM" id="Phobius"/>
    </source>
</evidence>
<proteinExistence type="predicted"/>
<reference evidence="2 3" key="1">
    <citation type="submission" date="2019-07" db="EMBL/GenBank/DDBJ databases">
        <title>WGS assembly of Gossypium tomentosum.</title>
        <authorList>
            <person name="Chen Z.J."/>
            <person name="Sreedasyam A."/>
            <person name="Ando A."/>
            <person name="Song Q."/>
            <person name="De L."/>
            <person name="Hulse-Kemp A."/>
            <person name="Ding M."/>
            <person name="Ye W."/>
            <person name="Kirkbride R."/>
            <person name="Jenkins J."/>
            <person name="Plott C."/>
            <person name="Lovell J."/>
            <person name="Lin Y.-M."/>
            <person name="Vaughn R."/>
            <person name="Liu B."/>
            <person name="Li W."/>
            <person name="Simpson S."/>
            <person name="Scheffler B."/>
            <person name="Saski C."/>
            <person name="Grover C."/>
            <person name="Hu G."/>
            <person name="Conover J."/>
            <person name="Carlson J."/>
            <person name="Shu S."/>
            <person name="Boston L."/>
            <person name="Williams M."/>
            <person name="Peterson D."/>
            <person name="Mcgee K."/>
            <person name="Jones D."/>
            <person name="Wendel J."/>
            <person name="Stelly D."/>
            <person name="Grimwood J."/>
            <person name="Schmutz J."/>
        </authorList>
    </citation>
    <scope>NUCLEOTIDE SEQUENCE [LARGE SCALE GENOMIC DNA]</scope>
    <source>
        <strain evidence="2">7179.01</strain>
    </source>
</reference>
<feature type="transmembrane region" description="Helical" evidence="1">
    <location>
        <begin position="12"/>
        <end position="32"/>
    </location>
</feature>
<sequence length="43" mass="5124">MAPYCCPTIRLPFYSILFFFFSNFSYSSLQLFQPYSLQLSKKV</sequence>
<evidence type="ECO:0000313" key="3">
    <source>
        <dbReference type="Proteomes" id="UP000322667"/>
    </source>
</evidence>
<keyword evidence="1" id="KW-0812">Transmembrane</keyword>
<keyword evidence="3" id="KW-1185">Reference proteome</keyword>
<name>A0A5D2KAA7_GOSTO</name>